<keyword evidence="2" id="KW-1185">Reference proteome</keyword>
<dbReference type="EMBL" id="JANJQO010001437">
    <property type="protein sequence ID" value="KAJ2970953.1"/>
    <property type="molecule type" value="Genomic_DNA"/>
</dbReference>
<organism evidence="1 2">
    <name type="scientific">Zarea fungicola</name>
    <dbReference type="NCBI Taxonomy" id="93591"/>
    <lineage>
        <taxon>Eukaryota</taxon>
        <taxon>Fungi</taxon>
        <taxon>Dikarya</taxon>
        <taxon>Ascomycota</taxon>
        <taxon>Pezizomycotina</taxon>
        <taxon>Sordariomycetes</taxon>
        <taxon>Hypocreomycetidae</taxon>
        <taxon>Hypocreales</taxon>
        <taxon>Cordycipitaceae</taxon>
        <taxon>Zarea</taxon>
    </lineage>
</organism>
<comment type="caution">
    <text evidence="1">The sequence shown here is derived from an EMBL/GenBank/DDBJ whole genome shotgun (WGS) entry which is preliminary data.</text>
</comment>
<evidence type="ECO:0000313" key="1">
    <source>
        <dbReference type="EMBL" id="KAJ2970953.1"/>
    </source>
</evidence>
<reference evidence="1" key="1">
    <citation type="submission" date="2022-08" db="EMBL/GenBank/DDBJ databases">
        <title>Genome Sequence of Lecanicillium fungicola.</title>
        <authorList>
            <person name="Buettner E."/>
        </authorList>
    </citation>
    <scope>NUCLEOTIDE SEQUENCE</scope>
    <source>
        <strain evidence="1">Babe33</strain>
    </source>
</reference>
<sequence>MAPPTVLVIVVGLCASVAGAVNYYIDCSASGAGSGTIQSPWNSINQVNVPIFQAGDVIAFKAGTQCTGTLSPKGVGTAGAVIQITKYTQGASTDTNPIINGAGAPAAITLTNQDYWRISNLTVTNPATQLAARQGIHVTATDGKTHTDITIDSNTVHHVAGQTNKASQATDFSLSCGILVNRQ</sequence>
<name>A0ACC1MXM7_9HYPO</name>
<accession>A0ACC1MXM7</accession>
<protein>
    <submittedName>
        <fullName evidence="1">Uncharacterized protein</fullName>
    </submittedName>
</protein>
<dbReference type="Proteomes" id="UP001143910">
    <property type="component" value="Unassembled WGS sequence"/>
</dbReference>
<gene>
    <name evidence="1" type="ORF">NQ176_g7934</name>
</gene>
<proteinExistence type="predicted"/>
<evidence type="ECO:0000313" key="2">
    <source>
        <dbReference type="Proteomes" id="UP001143910"/>
    </source>
</evidence>